<dbReference type="eggNOG" id="COG4771">
    <property type="taxonomic scope" value="Bacteria"/>
</dbReference>
<dbReference type="SUPFAM" id="SSF56935">
    <property type="entry name" value="Porins"/>
    <property type="match status" value="1"/>
</dbReference>
<evidence type="ECO:0000313" key="12">
    <source>
        <dbReference type="EMBL" id="ACD59750.1"/>
    </source>
</evidence>
<accession>A0A0K0GLW0</accession>
<dbReference type="InterPro" id="IPR037066">
    <property type="entry name" value="Plug_dom_sf"/>
</dbReference>
<dbReference type="PANTHER" id="PTHR40980">
    <property type="entry name" value="PLUG DOMAIN-CONTAINING PROTEIN"/>
    <property type="match status" value="1"/>
</dbReference>
<feature type="domain" description="TonB-dependent receptor plug" evidence="11">
    <location>
        <begin position="40"/>
        <end position="151"/>
    </location>
</feature>
<evidence type="ECO:0000259" key="10">
    <source>
        <dbReference type="Pfam" id="PF00593"/>
    </source>
</evidence>
<sequence>MAAGQEQQAPASTPSATTELDTITVTGYRASLEKSQSVKRAANSIVDAISAEDIGKFPDTNAAESLAHVPGISVDRQFGEGEKVSINGTDPALNRVLLNGQTIASGDWGGNPSDTSGRTFNYTLLSPEIIGLMEVYKTPEARIDEGSIGGTVIVHTRKPLDLPKNTIRGSVGYNYNNRSKEGNPRGSALWSWKNDDETFGALISATHDKQDLARAGIEYFGYTTGDKIPPTATITGDGSNVATARVPAGISSAFFQQTRERNGLQGALQWKPDENNEFNLTGIYIKGKYNNYSQARYVCPACNDDLKKVTRANVENGVVTSATVSDNTQGGVNDQPYAQMDTNYRESTVTTKSLNLRHDWSGEKWVFTTQIGDTEATGGKNPEYLMKYLMQDGGYNYAFDGRNTAVNYDNGGAANWALPGNPAGLAPGAETIPGTSPSVSPMQAGGIYYQKSKDQEKYFQWDASRDLALGPFNKLQFGYKYINHDNGVDARGNRINTTDPVSLTQFNPGTTQSSLYDGLGASGDLTTWPTANLGAVRRYLLAQPQGPYNTDFGGSFDVKEITQNVYTQLNFESGQWRGNVGVRLLDTTDKSEYWQSPDNGQSYSRVAETHEYRKALPSFNVAYDVTDDAVLRFSVAKVMARPRYADLAGSFTVNSGNGNLTASGGNPDLKPYESTNYDLAAEWYFAPSSMLSGEVFYRDISSYIVSTTVGEQRPATNLNPAGLYQVTTPTNASDAKVKGASINYQQTFGLGFGLQANYTYAKADASTGLNLPYLSRDTYNVIPYWEHGDWTVRVNYSYRSKYFTQLGRLASEDFADSYKQLDLTASYQITDYMGLTFGATNLLDSTYKLYSGTRDTPTAFYKNGRGYQAQLNFKF</sequence>
<dbReference type="HOGENOM" id="CLU_006935_2_0_6"/>
<keyword evidence="6 8" id="KW-0472">Membrane</keyword>
<dbReference type="EMBL" id="CP000967">
    <property type="protein sequence ID" value="ACD59750.1"/>
    <property type="molecule type" value="Genomic_DNA"/>
</dbReference>
<dbReference type="GO" id="GO:0009279">
    <property type="term" value="C:cell outer membrane"/>
    <property type="evidence" value="ECO:0007669"/>
    <property type="project" value="UniProtKB-SubCell"/>
</dbReference>
<dbReference type="InterPro" id="IPR036942">
    <property type="entry name" value="Beta-barrel_TonB_sf"/>
</dbReference>
<dbReference type="KEGG" id="xop:PXO_01644"/>
<dbReference type="InterPro" id="IPR039426">
    <property type="entry name" value="TonB-dep_rcpt-like"/>
</dbReference>
<evidence type="ECO:0000256" key="1">
    <source>
        <dbReference type="ARBA" id="ARBA00004571"/>
    </source>
</evidence>
<dbReference type="AlphaFoldDB" id="A0A0K0GLW0"/>
<evidence type="ECO:0000256" key="7">
    <source>
        <dbReference type="ARBA" id="ARBA00023237"/>
    </source>
</evidence>
<keyword evidence="5 9" id="KW-0798">TonB box</keyword>
<comment type="subcellular location">
    <subcellularLocation>
        <location evidence="1 8">Cell outer membrane</location>
        <topology evidence="1 8">Multi-pass membrane protein</topology>
    </subcellularLocation>
</comment>
<keyword evidence="2 8" id="KW-0813">Transport</keyword>
<feature type="domain" description="TonB-dependent receptor-like beta-barrel" evidence="10">
    <location>
        <begin position="405"/>
        <end position="842"/>
    </location>
</feature>
<evidence type="ECO:0000313" key="13">
    <source>
        <dbReference type="Proteomes" id="UP000001740"/>
    </source>
</evidence>
<dbReference type="InterPro" id="IPR010104">
    <property type="entry name" value="TonB_rcpt_bac"/>
</dbReference>
<dbReference type="Pfam" id="PF07715">
    <property type="entry name" value="Plug"/>
    <property type="match status" value="1"/>
</dbReference>
<dbReference type="NCBIfam" id="TIGR01782">
    <property type="entry name" value="TonB-Xanth-Caul"/>
    <property type="match status" value="1"/>
</dbReference>
<evidence type="ECO:0000256" key="6">
    <source>
        <dbReference type="ARBA" id="ARBA00023136"/>
    </source>
</evidence>
<reference evidence="12 13" key="1">
    <citation type="journal article" date="2008" name="BMC Genomics">
        <title>Genome sequence and rapid evolution of the rice pathogen Xanthomonas oryzae pv. oryzae PXO99A.</title>
        <authorList>
            <person name="Salzberg S.L."/>
            <person name="Sommer D.D."/>
            <person name="Schatz M.C."/>
            <person name="Phillippy A.M."/>
            <person name="Rabinowicz P.D."/>
            <person name="Tsuge S."/>
            <person name="Furutani A."/>
            <person name="Ochiai H."/>
            <person name="Delcher A.L."/>
            <person name="Kelley D."/>
            <person name="Madupu R."/>
            <person name="Puiu D."/>
            <person name="Radune D."/>
            <person name="Shumway M."/>
            <person name="Trapnell C."/>
            <person name="Aparna G."/>
            <person name="Jha G."/>
            <person name="Pandey A."/>
            <person name="Patil P.B."/>
            <person name="Ishihara H."/>
            <person name="Meyer D.F."/>
            <person name="Szurek B."/>
            <person name="Verdier V."/>
            <person name="Koebnik R."/>
            <person name="Dow J.M."/>
            <person name="Ryan R.P."/>
            <person name="Hirata H."/>
            <person name="Tsuyumu S."/>
            <person name="Won Lee S."/>
            <person name="Seo Y.S."/>
            <person name="Sriariyanum M."/>
            <person name="Ronald P.C."/>
            <person name="Sonti R.V."/>
            <person name="Van Sluys M.A."/>
            <person name="Leach J.E."/>
            <person name="White F.F."/>
            <person name="Bogdanove A.J."/>
        </authorList>
    </citation>
    <scope>NUCLEOTIDE SEQUENCE [LARGE SCALE GENOMIC DNA]</scope>
    <source>
        <strain evidence="12 13">PXO99A</strain>
    </source>
</reference>
<keyword evidence="7 8" id="KW-0998">Cell outer membrane</keyword>
<evidence type="ECO:0000256" key="5">
    <source>
        <dbReference type="ARBA" id="ARBA00023077"/>
    </source>
</evidence>
<organism evidence="12 13">
    <name type="scientific">Xanthomonas oryzae pv. oryzae (strain PXO99A)</name>
    <dbReference type="NCBI Taxonomy" id="360094"/>
    <lineage>
        <taxon>Bacteria</taxon>
        <taxon>Pseudomonadati</taxon>
        <taxon>Pseudomonadota</taxon>
        <taxon>Gammaproteobacteria</taxon>
        <taxon>Lysobacterales</taxon>
        <taxon>Lysobacteraceae</taxon>
        <taxon>Xanthomonas</taxon>
    </lineage>
</organism>
<evidence type="ECO:0000256" key="8">
    <source>
        <dbReference type="PROSITE-ProRule" id="PRU01360"/>
    </source>
</evidence>
<dbReference type="eggNOG" id="COG1629">
    <property type="taxonomic scope" value="Bacteria"/>
</dbReference>
<evidence type="ECO:0000256" key="2">
    <source>
        <dbReference type="ARBA" id="ARBA00022448"/>
    </source>
</evidence>
<evidence type="ECO:0000256" key="3">
    <source>
        <dbReference type="ARBA" id="ARBA00022452"/>
    </source>
</evidence>
<dbReference type="PROSITE" id="PS52016">
    <property type="entry name" value="TONB_DEPENDENT_REC_3"/>
    <property type="match status" value="1"/>
</dbReference>
<evidence type="ECO:0000256" key="4">
    <source>
        <dbReference type="ARBA" id="ARBA00022692"/>
    </source>
</evidence>
<dbReference type="Gene3D" id="2.170.130.10">
    <property type="entry name" value="TonB-dependent receptor, plug domain"/>
    <property type="match status" value="1"/>
</dbReference>
<evidence type="ECO:0000256" key="9">
    <source>
        <dbReference type="RuleBase" id="RU003357"/>
    </source>
</evidence>
<keyword evidence="12" id="KW-0675">Receptor</keyword>
<dbReference type="Pfam" id="PF00593">
    <property type="entry name" value="TonB_dep_Rec_b-barrel"/>
    <property type="match status" value="1"/>
</dbReference>
<keyword evidence="3 8" id="KW-1134">Transmembrane beta strand</keyword>
<dbReference type="InterPro" id="IPR000531">
    <property type="entry name" value="Beta-barrel_TonB"/>
</dbReference>
<dbReference type="CDD" id="cd01347">
    <property type="entry name" value="ligand_gated_channel"/>
    <property type="match status" value="1"/>
</dbReference>
<comment type="similarity">
    <text evidence="8 9">Belongs to the TonB-dependent receptor family.</text>
</comment>
<keyword evidence="4 8" id="KW-0812">Transmembrane</keyword>
<dbReference type="Proteomes" id="UP000001740">
    <property type="component" value="Chromosome"/>
</dbReference>
<gene>
    <name evidence="12" type="ordered locus">PXO_01644</name>
</gene>
<dbReference type="Gene3D" id="2.40.170.20">
    <property type="entry name" value="TonB-dependent receptor, beta-barrel domain"/>
    <property type="match status" value="1"/>
</dbReference>
<protein>
    <submittedName>
        <fullName evidence="12">TonB-dependent receptor</fullName>
    </submittedName>
</protein>
<dbReference type="InterPro" id="IPR012910">
    <property type="entry name" value="Plug_dom"/>
</dbReference>
<dbReference type="PANTHER" id="PTHR40980:SF3">
    <property type="entry name" value="TONB-DEPENDENT RECEPTOR-LIKE BETA-BARREL DOMAIN-CONTAINING PROTEIN"/>
    <property type="match status" value="1"/>
</dbReference>
<evidence type="ECO:0000259" key="11">
    <source>
        <dbReference type="Pfam" id="PF07715"/>
    </source>
</evidence>
<name>A0A0K0GLW0_XANOP</name>
<proteinExistence type="inferred from homology"/>